<dbReference type="AlphaFoldDB" id="Q1LP56"/>
<protein>
    <submittedName>
        <fullName evidence="2">Extra-cytoplasmic Solute Receptor</fullName>
    </submittedName>
</protein>
<evidence type="ECO:0000256" key="1">
    <source>
        <dbReference type="ARBA" id="ARBA00006987"/>
    </source>
</evidence>
<keyword evidence="2" id="KW-0675">Receptor</keyword>
<dbReference type="eggNOG" id="COG3181">
    <property type="taxonomic scope" value="Bacteria"/>
</dbReference>
<organism evidence="2 3">
    <name type="scientific">Cupriavidus metallidurans (strain ATCC 43123 / DSM 2839 / NBRC 102507 / CH34)</name>
    <name type="common">Ralstonia metallidurans</name>
    <dbReference type="NCBI Taxonomy" id="266264"/>
    <lineage>
        <taxon>Bacteria</taxon>
        <taxon>Pseudomonadati</taxon>
        <taxon>Pseudomonadota</taxon>
        <taxon>Betaproteobacteria</taxon>
        <taxon>Burkholderiales</taxon>
        <taxon>Burkholderiaceae</taxon>
        <taxon>Cupriavidus</taxon>
    </lineage>
</organism>
<dbReference type="InterPro" id="IPR005064">
    <property type="entry name" value="BUG"/>
</dbReference>
<dbReference type="STRING" id="266264.Rmet_1184"/>
<keyword evidence="3" id="KW-1185">Reference proteome</keyword>
<dbReference type="KEGG" id="rme:Rmet_1184"/>
<dbReference type="Pfam" id="PF03401">
    <property type="entry name" value="TctC"/>
    <property type="match status" value="1"/>
</dbReference>
<sequence>MPVDAHHGTKFRIAEPAQLATRTSNTWRHLLKAVLNTGAIAALAVLGLTQTGIAHAQAYPTKPIRLIVPFAAGGTTDIVGRAVSDAIGRELGQPVVVENRGGGGGAIGADALAKSAPDGYTLGIATVSTMATNPATNPKNPYDPIKDFAPITNLVNVPNVLTVNPKVPAKNLKEFIALVKSNPGKYSYASAGKGSISHLDGELFKYITKTDMVHIPYRGSGPALNDTLAGQVNAQFDNLPSSMPFIQSDKLRALAVAAPRRVEGLPNVPTFAEEGMKDMNNMAWYGLVAPAGTPAAIITKVHDAAVKALQDPNVKKRLHDAGAYPDGNTPQQYAAQIKRELELRKKIAVDQNITLE</sequence>
<dbReference type="CDD" id="cd13577">
    <property type="entry name" value="PBP2_BugE_Glu"/>
    <property type="match status" value="1"/>
</dbReference>
<evidence type="ECO:0000313" key="3">
    <source>
        <dbReference type="Proteomes" id="UP000002429"/>
    </source>
</evidence>
<dbReference type="PANTHER" id="PTHR42928">
    <property type="entry name" value="TRICARBOXYLATE-BINDING PROTEIN"/>
    <property type="match status" value="1"/>
</dbReference>
<dbReference type="PIRSF" id="PIRSF017082">
    <property type="entry name" value="YflP"/>
    <property type="match status" value="1"/>
</dbReference>
<comment type="similarity">
    <text evidence="1">Belongs to the UPF0065 (bug) family.</text>
</comment>
<dbReference type="InterPro" id="IPR042100">
    <property type="entry name" value="Bug_dom1"/>
</dbReference>
<name>Q1LP56_CUPMC</name>
<dbReference type="EMBL" id="CP000352">
    <property type="protein sequence ID" value="ABF08070.1"/>
    <property type="molecule type" value="Genomic_DNA"/>
</dbReference>
<accession>Q1LP56</accession>
<dbReference type="PANTHER" id="PTHR42928:SF5">
    <property type="entry name" value="BLR1237 PROTEIN"/>
    <property type="match status" value="1"/>
</dbReference>
<dbReference type="HOGENOM" id="CLU_045683_0_0_4"/>
<gene>
    <name evidence="2" type="primary">bug</name>
    <name evidence="2" type="ordered locus">Rmet_1184</name>
</gene>
<dbReference type="Proteomes" id="UP000002429">
    <property type="component" value="Chromosome"/>
</dbReference>
<dbReference type="Gene3D" id="3.40.190.150">
    <property type="entry name" value="Bordetella uptake gene, domain 1"/>
    <property type="match status" value="1"/>
</dbReference>
<reference evidence="3" key="1">
    <citation type="journal article" date="2010" name="PLoS ONE">
        <title>The complete genome sequence of Cupriavidus metallidurans strain CH34, a master survivalist in harsh and anthropogenic environments.</title>
        <authorList>
            <person name="Janssen P.J."/>
            <person name="Van Houdt R."/>
            <person name="Moors H."/>
            <person name="Monsieurs P."/>
            <person name="Morin N."/>
            <person name="Michaux A."/>
            <person name="Benotmane M.A."/>
            <person name="Leys N."/>
            <person name="Vallaeys T."/>
            <person name="Lapidus A."/>
            <person name="Monchy S."/>
            <person name="Medigue C."/>
            <person name="Taghavi S."/>
            <person name="McCorkle S."/>
            <person name="Dunn J."/>
            <person name="van der Lelie D."/>
            <person name="Mergeay M."/>
        </authorList>
    </citation>
    <scope>NUCLEOTIDE SEQUENCE [LARGE SCALE GENOMIC DNA]</scope>
    <source>
        <strain evidence="3">ATCC 43123 / DSM 2839 / NBRC 102507 / CH34</strain>
    </source>
</reference>
<evidence type="ECO:0000313" key="2">
    <source>
        <dbReference type="EMBL" id="ABF08070.1"/>
    </source>
</evidence>
<dbReference type="Gene3D" id="3.40.190.10">
    <property type="entry name" value="Periplasmic binding protein-like II"/>
    <property type="match status" value="1"/>
</dbReference>
<dbReference type="SUPFAM" id="SSF53850">
    <property type="entry name" value="Periplasmic binding protein-like II"/>
    <property type="match status" value="1"/>
</dbReference>
<proteinExistence type="inferred from homology"/>